<feature type="non-terminal residue" evidence="1">
    <location>
        <position position="1"/>
    </location>
</feature>
<organism evidence="1 2">
    <name type="scientific">Datura stramonium</name>
    <name type="common">Jimsonweed</name>
    <name type="synonym">Common thornapple</name>
    <dbReference type="NCBI Taxonomy" id="4076"/>
    <lineage>
        <taxon>Eukaryota</taxon>
        <taxon>Viridiplantae</taxon>
        <taxon>Streptophyta</taxon>
        <taxon>Embryophyta</taxon>
        <taxon>Tracheophyta</taxon>
        <taxon>Spermatophyta</taxon>
        <taxon>Magnoliopsida</taxon>
        <taxon>eudicotyledons</taxon>
        <taxon>Gunneridae</taxon>
        <taxon>Pentapetalae</taxon>
        <taxon>asterids</taxon>
        <taxon>lamiids</taxon>
        <taxon>Solanales</taxon>
        <taxon>Solanaceae</taxon>
        <taxon>Solanoideae</taxon>
        <taxon>Datureae</taxon>
        <taxon>Datura</taxon>
    </lineage>
</organism>
<name>A0ABS8Y6N6_DATST</name>
<evidence type="ECO:0000313" key="2">
    <source>
        <dbReference type="Proteomes" id="UP000823775"/>
    </source>
</evidence>
<keyword evidence="2" id="KW-1185">Reference proteome</keyword>
<dbReference type="Proteomes" id="UP000823775">
    <property type="component" value="Unassembled WGS sequence"/>
</dbReference>
<evidence type="ECO:0000313" key="1">
    <source>
        <dbReference type="EMBL" id="MCE5167328.1"/>
    </source>
</evidence>
<sequence length="105" mass="11594">ICPDPSAGRCKYGEFSNGRLFFFHWWLPEIMALVRCCGWCRRLPEIMEVWCYPARGSGVRLGRKGEEFIRPTVTGFSGENGEGKVVVSAGCSSGEGKKEVVGGME</sequence>
<proteinExistence type="predicted"/>
<accession>A0ABS8Y6N6</accession>
<dbReference type="EMBL" id="JACEIK010080515">
    <property type="protein sequence ID" value="MCE5167328.1"/>
    <property type="molecule type" value="Genomic_DNA"/>
</dbReference>
<reference evidence="1 2" key="1">
    <citation type="journal article" date="2021" name="BMC Genomics">
        <title>Datura genome reveals duplications of psychoactive alkaloid biosynthetic genes and high mutation rate following tissue culture.</title>
        <authorList>
            <person name="Rajewski A."/>
            <person name="Carter-House D."/>
            <person name="Stajich J."/>
            <person name="Litt A."/>
        </authorList>
    </citation>
    <scope>NUCLEOTIDE SEQUENCE [LARGE SCALE GENOMIC DNA]</scope>
    <source>
        <strain evidence="1">AR-01</strain>
    </source>
</reference>
<feature type="non-terminal residue" evidence="1">
    <location>
        <position position="105"/>
    </location>
</feature>
<protein>
    <submittedName>
        <fullName evidence="1">Uncharacterized protein</fullName>
    </submittedName>
</protein>
<gene>
    <name evidence="1" type="ORF">HAX54_048623</name>
</gene>
<comment type="caution">
    <text evidence="1">The sequence shown here is derived from an EMBL/GenBank/DDBJ whole genome shotgun (WGS) entry which is preliminary data.</text>
</comment>